<dbReference type="Proteomes" id="UP000179807">
    <property type="component" value="Unassembled WGS sequence"/>
</dbReference>
<dbReference type="GeneID" id="94826814"/>
<dbReference type="GO" id="GO:0003682">
    <property type="term" value="F:chromatin binding"/>
    <property type="evidence" value="ECO:0007669"/>
    <property type="project" value="TreeGrafter"/>
</dbReference>
<dbReference type="InterPro" id="IPR036427">
    <property type="entry name" value="Bromodomain-like_sf"/>
</dbReference>
<proteinExistence type="predicted"/>
<evidence type="ECO:0000313" key="11">
    <source>
        <dbReference type="EMBL" id="OHT08716.1"/>
    </source>
</evidence>
<evidence type="ECO:0000256" key="3">
    <source>
        <dbReference type="ARBA" id="ARBA00022853"/>
    </source>
</evidence>
<dbReference type="SUPFAM" id="SSF47370">
    <property type="entry name" value="Bromodomain"/>
    <property type="match status" value="1"/>
</dbReference>
<dbReference type="CDD" id="cd04369">
    <property type="entry name" value="Bromodomain"/>
    <property type="match status" value="1"/>
</dbReference>
<dbReference type="VEuPathDB" id="TrichDB:TRFO_04800"/>
<dbReference type="SMART" id="SM00297">
    <property type="entry name" value="BROMO"/>
    <property type="match status" value="1"/>
</dbReference>
<evidence type="ECO:0000256" key="9">
    <source>
        <dbReference type="SAM" id="MobiDB-lite"/>
    </source>
</evidence>
<dbReference type="AlphaFoldDB" id="A0A1J4KG11"/>
<keyword evidence="12" id="KW-1185">Reference proteome</keyword>
<name>A0A1J4KG11_9EUKA</name>
<dbReference type="EMBL" id="MLAK01000660">
    <property type="protein sequence ID" value="OHT08716.1"/>
    <property type="molecule type" value="Genomic_DNA"/>
</dbReference>
<dbReference type="PANTHER" id="PTHR16062:SF19">
    <property type="entry name" value="PROTEIN POLYBROMO-1"/>
    <property type="match status" value="1"/>
</dbReference>
<evidence type="ECO:0000256" key="6">
    <source>
        <dbReference type="ARBA" id="ARBA00023163"/>
    </source>
</evidence>
<dbReference type="GO" id="GO:0006338">
    <property type="term" value="P:chromatin remodeling"/>
    <property type="evidence" value="ECO:0007669"/>
    <property type="project" value="InterPro"/>
</dbReference>
<keyword evidence="3" id="KW-0156">Chromatin regulator</keyword>
<reference evidence="11" key="1">
    <citation type="submission" date="2016-10" db="EMBL/GenBank/DDBJ databases">
        <authorList>
            <person name="Benchimol M."/>
            <person name="Almeida L.G."/>
            <person name="Vasconcelos A.T."/>
            <person name="Perreira-Neves A."/>
            <person name="Rosa I.A."/>
            <person name="Tasca T."/>
            <person name="Bogo M.R."/>
            <person name="de Souza W."/>
        </authorList>
    </citation>
    <scope>NUCLEOTIDE SEQUENCE [LARGE SCALE GENOMIC DNA]</scope>
    <source>
        <strain evidence="11">K</strain>
    </source>
</reference>
<evidence type="ECO:0000256" key="1">
    <source>
        <dbReference type="ARBA" id="ARBA00004123"/>
    </source>
</evidence>
<comment type="caution">
    <text evidence="11">The sequence shown here is derived from an EMBL/GenBank/DDBJ whole genome shotgun (WGS) entry which is preliminary data.</text>
</comment>
<feature type="compositionally biased region" description="Low complexity" evidence="9">
    <location>
        <begin position="281"/>
        <end position="316"/>
    </location>
</feature>
<feature type="compositionally biased region" description="Polar residues" evidence="9">
    <location>
        <begin position="268"/>
        <end position="280"/>
    </location>
</feature>
<feature type="compositionally biased region" description="Low complexity" evidence="9">
    <location>
        <begin position="247"/>
        <end position="259"/>
    </location>
</feature>
<dbReference type="Pfam" id="PF00439">
    <property type="entry name" value="Bromodomain"/>
    <property type="match status" value="1"/>
</dbReference>
<gene>
    <name evidence="11" type="ORF">TRFO_04800</name>
</gene>
<sequence length="530" mass="61153">MAYHCRMTPELYEKANEITESLAALPCSKPFICPVNPELDPSLRNYFKIIKEPMNFMEIQARILTQRYEYITDWYHDFLLIVRNAKQFNGPESSISQLAECMKKKFEKKYYESFAMPPSVWYGKIGDLTYKLNKAISKMPQFMQSNSLICSTLMQFLPPNPPANQPRVISKKQNQRPSFIPSPIEPVFYQLRDDNDTDDLTSYELHAGYNYNSNNMNNNIVYSQEDNDDFWEQFNMYMFDQMEDPTETSPELSSTTSPDGFSVGVNEYGSNSPSHQNSFENQSSSISNKRNQNNNSNIPINDNEIENLESNNNIGIKNRKSKKNNRNIKNNSPDNQIQENQQQQQQQQQQQPSVHVHKPVGRPPKRKRIDDNEAEFTLSSSYTSSSNSHSNSSSKKQPKLKEQMAAAPRKLRKNKKQKDTDYVAPSTPQKKNKKKKFSFSEIEDNFESDAPAELTDSDYFTFMEAANQLNGPDDQKEMAALIHKCEPELNVFGEAYPAIDIMCLRPETIAMLISFTKQKLKERSKNYPTV</sequence>
<dbReference type="RefSeq" id="XP_068361852.1">
    <property type="nucleotide sequence ID" value="XM_068492110.1"/>
</dbReference>
<keyword evidence="5 8" id="KW-0103">Bromodomain</keyword>
<keyword evidence="2" id="KW-0677">Repeat</keyword>
<protein>
    <recommendedName>
        <fullName evidence="10">Bromo domain-containing protein</fullName>
    </recommendedName>
</protein>
<dbReference type="InterPro" id="IPR037382">
    <property type="entry name" value="Rsc/polybromo"/>
</dbReference>
<dbReference type="PANTHER" id="PTHR16062">
    <property type="entry name" value="SWI/SNF-RELATED"/>
    <property type="match status" value="1"/>
</dbReference>
<feature type="compositionally biased region" description="Basic residues" evidence="9">
    <location>
        <begin position="355"/>
        <end position="367"/>
    </location>
</feature>
<dbReference type="PRINTS" id="PR00503">
    <property type="entry name" value="BROMODOMAIN"/>
</dbReference>
<feature type="compositionally biased region" description="Low complexity" evidence="9">
    <location>
        <begin position="379"/>
        <end position="394"/>
    </location>
</feature>
<evidence type="ECO:0000256" key="8">
    <source>
        <dbReference type="PROSITE-ProRule" id="PRU00035"/>
    </source>
</evidence>
<dbReference type="GO" id="GO:0016586">
    <property type="term" value="C:RSC-type complex"/>
    <property type="evidence" value="ECO:0007669"/>
    <property type="project" value="InterPro"/>
</dbReference>
<organism evidence="11 12">
    <name type="scientific">Tritrichomonas foetus</name>
    <dbReference type="NCBI Taxonomy" id="1144522"/>
    <lineage>
        <taxon>Eukaryota</taxon>
        <taxon>Metamonada</taxon>
        <taxon>Parabasalia</taxon>
        <taxon>Tritrichomonadida</taxon>
        <taxon>Tritrichomonadidae</taxon>
        <taxon>Tritrichomonas</taxon>
    </lineage>
</organism>
<keyword evidence="6" id="KW-0804">Transcription</keyword>
<dbReference type="Gene3D" id="1.20.920.10">
    <property type="entry name" value="Bromodomain-like"/>
    <property type="match status" value="1"/>
</dbReference>
<accession>A0A1J4KG11</accession>
<dbReference type="PROSITE" id="PS50014">
    <property type="entry name" value="BROMODOMAIN_2"/>
    <property type="match status" value="1"/>
</dbReference>
<feature type="compositionally biased region" description="Basic residues" evidence="9">
    <location>
        <begin position="317"/>
        <end position="326"/>
    </location>
</feature>
<evidence type="ECO:0000259" key="10">
    <source>
        <dbReference type="PROSITE" id="PS50014"/>
    </source>
</evidence>
<dbReference type="GO" id="GO:0006368">
    <property type="term" value="P:transcription elongation by RNA polymerase II"/>
    <property type="evidence" value="ECO:0007669"/>
    <property type="project" value="TreeGrafter"/>
</dbReference>
<dbReference type="InterPro" id="IPR001487">
    <property type="entry name" value="Bromodomain"/>
</dbReference>
<evidence type="ECO:0000256" key="4">
    <source>
        <dbReference type="ARBA" id="ARBA00023015"/>
    </source>
</evidence>
<evidence type="ECO:0000256" key="7">
    <source>
        <dbReference type="ARBA" id="ARBA00023242"/>
    </source>
</evidence>
<comment type="subcellular location">
    <subcellularLocation>
        <location evidence="1">Nucleus</location>
    </subcellularLocation>
</comment>
<evidence type="ECO:0000256" key="5">
    <source>
        <dbReference type="ARBA" id="ARBA00023117"/>
    </source>
</evidence>
<feature type="domain" description="Bromo" evidence="10">
    <location>
        <begin position="23"/>
        <end position="96"/>
    </location>
</feature>
<keyword evidence="7" id="KW-0539">Nucleus</keyword>
<keyword evidence="4" id="KW-0805">Transcription regulation</keyword>
<feature type="region of interest" description="Disordered" evidence="9">
    <location>
        <begin position="243"/>
        <end position="438"/>
    </location>
</feature>
<evidence type="ECO:0000313" key="12">
    <source>
        <dbReference type="Proteomes" id="UP000179807"/>
    </source>
</evidence>
<feature type="compositionally biased region" description="Low complexity" evidence="9">
    <location>
        <begin position="341"/>
        <end position="351"/>
    </location>
</feature>
<feature type="region of interest" description="Disordered" evidence="9">
    <location>
        <begin position="166"/>
        <end position="185"/>
    </location>
</feature>
<evidence type="ECO:0000256" key="2">
    <source>
        <dbReference type="ARBA" id="ARBA00022737"/>
    </source>
</evidence>
<dbReference type="OrthoDB" id="20839at2759"/>